<evidence type="ECO:0000313" key="4">
    <source>
        <dbReference type="Proteomes" id="UP001429984"/>
    </source>
</evidence>
<feature type="region of interest" description="Disordered" evidence="1">
    <location>
        <begin position="186"/>
        <end position="265"/>
    </location>
</feature>
<proteinExistence type="predicted"/>
<feature type="transmembrane region" description="Helical" evidence="2">
    <location>
        <begin position="55"/>
        <end position="83"/>
    </location>
</feature>
<organism evidence="3 4">
    <name type="scientific">Lysobacter niastensis</name>
    <dbReference type="NCBI Taxonomy" id="380629"/>
    <lineage>
        <taxon>Bacteria</taxon>
        <taxon>Pseudomonadati</taxon>
        <taxon>Pseudomonadota</taxon>
        <taxon>Gammaproteobacteria</taxon>
        <taxon>Lysobacterales</taxon>
        <taxon>Lysobacteraceae</taxon>
        <taxon>Lysobacter</taxon>
    </lineage>
</organism>
<dbReference type="Proteomes" id="UP001429984">
    <property type="component" value="Unassembled WGS sequence"/>
</dbReference>
<protein>
    <submittedName>
        <fullName evidence="3">Uncharacterized protein</fullName>
    </submittedName>
</protein>
<reference evidence="3 4" key="1">
    <citation type="submission" date="2020-11" db="EMBL/GenBank/DDBJ databases">
        <title>Draft Genome Sequence and Secondary Metabolite Biosynthetic Potential of the Lysobacter niastensis Type strain DSM 18481.</title>
        <authorList>
            <person name="Turrini P."/>
            <person name="Artuso I."/>
            <person name="Tescari M."/>
            <person name="Lugli G.A."/>
            <person name="Frangipani E."/>
            <person name="Ventura M."/>
            <person name="Visca P."/>
        </authorList>
    </citation>
    <scope>NUCLEOTIDE SEQUENCE [LARGE SCALE GENOMIC DNA]</scope>
    <source>
        <strain evidence="3 4">DSM 18481</strain>
    </source>
</reference>
<evidence type="ECO:0000313" key="3">
    <source>
        <dbReference type="EMBL" id="MBF6023555.1"/>
    </source>
</evidence>
<feature type="region of interest" description="Disordered" evidence="1">
    <location>
        <begin position="299"/>
        <end position="338"/>
    </location>
</feature>
<evidence type="ECO:0000256" key="1">
    <source>
        <dbReference type="SAM" id="MobiDB-lite"/>
    </source>
</evidence>
<feature type="region of interest" description="Disordered" evidence="1">
    <location>
        <begin position="113"/>
        <end position="164"/>
    </location>
</feature>
<dbReference type="EMBL" id="JADLZT010000003">
    <property type="protein sequence ID" value="MBF6023555.1"/>
    <property type="molecule type" value="Genomic_DNA"/>
</dbReference>
<feature type="compositionally biased region" description="Low complexity" evidence="1">
    <location>
        <begin position="198"/>
        <end position="218"/>
    </location>
</feature>
<keyword evidence="2" id="KW-0812">Transmembrane</keyword>
<evidence type="ECO:0000256" key="2">
    <source>
        <dbReference type="SAM" id="Phobius"/>
    </source>
</evidence>
<name>A0ABS0B4J2_9GAMM</name>
<keyword evidence="4" id="KW-1185">Reference proteome</keyword>
<comment type="caution">
    <text evidence="3">The sequence shown here is derived from an EMBL/GenBank/DDBJ whole genome shotgun (WGS) entry which is preliminary data.</text>
</comment>
<keyword evidence="2" id="KW-0472">Membrane</keyword>
<accession>A0ABS0B4J2</accession>
<feature type="compositionally biased region" description="Pro residues" evidence="1">
    <location>
        <begin position="224"/>
        <end position="233"/>
    </location>
</feature>
<dbReference type="RefSeq" id="WP_194930158.1">
    <property type="nucleotide sequence ID" value="NZ_JADLZT010000003.1"/>
</dbReference>
<sequence length="338" mass="35348">MNHPRHEPLTPEERALAERLARIGPHADGPPPALDARILAAAHAAVAVEPRRRRWLALTGVPASLITGAGMAAALALVVGVVWQMQPASGPVRAPKGETADMGYVSAEMIRRERAPAPPPPPPPPEAPAAPALAVEPPAPRKALTPPAEARREAATPQAAAAPAQAANVAEDAYLDEAVVDAPAPAAPAGYSRQHRTPPAGAMAPAPASAPSMASPAADEPRFVPAPPAPPAPAAAMAQRKAVAIEAESRAKAAAAEEDASKQSLDTITVTGSRIRMTDIPPRDDARLSPDDWLERIRQRRDDGDLDGARTSLMLFRREHPHRRVPDGLRALPAGPER</sequence>
<gene>
    <name evidence="3" type="ORF">IU514_05860</name>
</gene>
<feature type="compositionally biased region" description="Low complexity" evidence="1">
    <location>
        <begin position="155"/>
        <end position="164"/>
    </location>
</feature>
<keyword evidence="2" id="KW-1133">Transmembrane helix</keyword>
<feature type="compositionally biased region" description="Pro residues" evidence="1">
    <location>
        <begin position="116"/>
        <end position="128"/>
    </location>
</feature>